<keyword evidence="5" id="KW-1133">Transmembrane helix</keyword>
<feature type="domain" description="PLD phosphodiesterase" evidence="6">
    <location>
        <begin position="361"/>
        <end position="388"/>
    </location>
</feature>
<keyword evidence="5" id="KW-0812">Transmembrane</keyword>
<feature type="transmembrane region" description="Helical" evidence="5">
    <location>
        <begin position="522"/>
        <end position="539"/>
    </location>
</feature>
<evidence type="ECO:0000259" key="6">
    <source>
        <dbReference type="PROSITE" id="PS50035"/>
    </source>
</evidence>
<dbReference type="PANTHER" id="PTHR18896:SF76">
    <property type="entry name" value="PHOSPHOLIPASE"/>
    <property type="match status" value="1"/>
</dbReference>
<dbReference type="InterPro" id="IPR032816">
    <property type="entry name" value="VTT_dom"/>
</dbReference>
<feature type="transmembrane region" description="Helical" evidence="5">
    <location>
        <begin position="677"/>
        <end position="699"/>
    </location>
</feature>
<evidence type="ECO:0000256" key="3">
    <source>
        <dbReference type="ARBA" id="ARBA00022801"/>
    </source>
</evidence>
<dbReference type="CDD" id="cd09140">
    <property type="entry name" value="PLDc_vPLD1_2_like_bac_1"/>
    <property type="match status" value="1"/>
</dbReference>
<keyword evidence="8" id="KW-1185">Reference proteome</keyword>
<dbReference type="RefSeq" id="WP_153340329.1">
    <property type="nucleotide sequence ID" value="NZ_WIVE01000002.1"/>
</dbReference>
<keyword evidence="3" id="KW-0378">Hydrolase</keyword>
<feature type="transmembrane region" description="Helical" evidence="5">
    <location>
        <begin position="705"/>
        <end position="727"/>
    </location>
</feature>
<evidence type="ECO:0000256" key="5">
    <source>
        <dbReference type="SAM" id="Phobius"/>
    </source>
</evidence>
<gene>
    <name evidence="7" type="ORF">GHC57_01230</name>
</gene>
<comment type="caution">
    <text evidence="7">The sequence shown here is derived from an EMBL/GenBank/DDBJ whole genome shotgun (WGS) entry which is preliminary data.</text>
</comment>
<evidence type="ECO:0000313" key="7">
    <source>
        <dbReference type="EMBL" id="MQX35134.1"/>
    </source>
</evidence>
<protein>
    <recommendedName>
        <fullName evidence="6">PLD phosphodiesterase domain-containing protein</fullName>
    </recommendedName>
</protein>
<evidence type="ECO:0000256" key="4">
    <source>
        <dbReference type="ARBA" id="ARBA00023098"/>
    </source>
</evidence>
<proteinExistence type="predicted"/>
<evidence type="ECO:0000256" key="2">
    <source>
        <dbReference type="ARBA" id="ARBA00022737"/>
    </source>
</evidence>
<dbReference type="PANTHER" id="PTHR18896">
    <property type="entry name" value="PHOSPHOLIPASE D"/>
    <property type="match status" value="1"/>
</dbReference>
<dbReference type="CDD" id="cd09143">
    <property type="entry name" value="PLDc_vPLD1_2_like_bac_2"/>
    <property type="match status" value="1"/>
</dbReference>
<dbReference type="GO" id="GO:0004630">
    <property type="term" value="F:phospholipase D activity"/>
    <property type="evidence" value="ECO:0007669"/>
    <property type="project" value="UniProtKB-EC"/>
</dbReference>
<dbReference type="InterPro" id="IPR001736">
    <property type="entry name" value="PLipase_D/transphosphatidylase"/>
</dbReference>
<dbReference type="SUPFAM" id="SSF56024">
    <property type="entry name" value="Phospholipase D/nuclease"/>
    <property type="match status" value="2"/>
</dbReference>
<keyword evidence="2" id="KW-0677">Repeat</keyword>
<dbReference type="EMBL" id="WIVE01000002">
    <property type="protein sequence ID" value="MQX35134.1"/>
    <property type="molecule type" value="Genomic_DNA"/>
</dbReference>
<evidence type="ECO:0000256" key="1">
    <source>
        <dbReference type="ARBA" id="ARBA00000798"/>
    </source>
</evidence>
<keyword evidence="5" id="KW-0472">Membrane</keyword>
<comment type="catalytic activity">
    <reaction evidence="1">
        <text>a 1,2-diacyl-sn-glycero-3-phosphocholine + H2O = a 1,2-diacyl-sn-glycero-3-phosphate + choline + H(+)</text>
        <dbReference type="Rhea" id="RHEA:14445"/>
        <dbReference type="ChEBI" id="CHEBI:15354"/>
        <dbReference type="ChEBI" id="CHEBI:15377"/>
        <dbReference type="ChEBI" id="CHEBI:15378"/>
        <dbReference type="ChEBI" id="CHEBI:57643"/>
        <dbReference type="ChEBI" id="CHEBI:58608"/>
        <dbReference type="EC" id="3.1.4.4"/>
    </reaction>
</comment>
<feature type="transmembrane region" description="Helical" evidence="5">
    <location>
        <begin position="650"/>
        <end position="670"/>
    </location>
</feature>
<dbReference type="InterPro" id="IPR015679">
    <property type="entry name" value="PLipase_D_fam"/>
</dbReference>
<evidence type="ECO:0000313" key="8">
    <source>
        <dbReference type="Proteomes" id="UP000434582"/>
    </source>
</evidence>
<feature type="transmembrane region" description="Helical" evidence="5">
    <location>
        <begin position="598"/>
        <end position="619"/>
    </location>
</feature>
<dbReference type="Gene3D" id="3.30.870.10">
    <property type="entry name" value="Endonuclease Chain A"/>
    <property type="match status" value="2"/>
</dbReference>
<dbReference type="Pfam" id="PF00614">
    <property type="entry name" value="PLDc"/>
    <property type="match status" value="1"/>
</dbReference>
<dbReference type="OrthoDB" id="8828485at2"/>
<dbReference type="PROSITE" id="PS50035">
    <property type="entry name" value="PLD"/>
    <property type="match status" value="2"/>
</dbReference>
<feature type="domain" description="PLD phosphodiesterase" evidence="6">
    <location>
        <begin position="142"/>
        <end position="169"/>
    </location>
</feature>
<dbReference type="AlphaFoldDB" id="A0A7X1ZBU7"/>
<dbReference type="GO" id="GO:0009395">
    <property type="term" value="P:phospholipid catabolic process"/>
    <property type="evidence" value="ECO:0007669"/>
    <property type="project" value="TreeGrafter"/>
</dbReference>
<dbReference type="SMART" id="SM00155">
    <property type="entry name" value="PLDc"/>
    <property type="match status" value="2"/>
</dbReference>
<sequence>MMSNHDDPTVLPAPALAVPGETCWQISRADRYRALIDGAAYYAALRSALIRAREQILIVAWDISSTIPLLDPDAPPPDDGWPIRLADLLRALTEARPGLDVRVLLWDFPMLYASDRELLPAWRQDWNPHPRMRLRLDGTGPVEAAHHEKVVVIDDRVVFTGGLDLAPARWDTPTHRLDDSRRRLPTSGTPYVPFHDMQAMMEGPVAARLGTMVRDRWTRVTGEPAPSPPKADLPSPWPEDIAPDLEQLPLALARTLPAHGDTPDVREIAALIAADIDAARHWIYIEDQYLTSQLVADGLARRLQEPDGPEVVAVIPRIWDGWLETATMGVGRERLLRVLKAADRHDRLRVVSPVLEGQGQGKMKVHTKLMIVDTIAMRHGSANLNNRSMGLDSELDYHLEPGLPDPETGEPRGEPVRALIESVLCRLLAEHLATEPDRVRETLRETDSLHAVLDRYGDPAVRDLAPVESGDAPENLVESMPHPVPGDFEEPVSAERLRDVFLPDPLPTAEPKQTRRHPYRRALALAGVVVALLLAWRLVPVDGLLTVESAAAWIDGVRGHPLAPLGAVAFVATGSFLMAPILPLMVANALVFGPVWGLVYNLIGTLISASGGFAVGRALGQQGLERITERYDRVRSLVAALRRHAFKTVLFFRVVPVLLFMVVNLACGAGGIRWRTYLLATVLGQLPGIAVLSLFGAGLGQLIQAATWTEAALIIAGLVGLVLLGRLMSWAVGRRRPAAVTGDDQPG</sequence>
<organism evidence="7 8">
    <name type="scientific">Roseospira navarrensis</name>
    <dbReference type="NCBI Taxonomy" id="140058"/>
    <lineage>
        <taxon>Bacteria</taxon>
        <taxon>Pseudomonadati</taxon>
        <taxon>Pseudomonadota</taxon>
        <taxon>Alphaproteobacteria</taxon>
        <taxon>Rhodospirillales</taxon>
        <taxon>Rhodospirillaceae</taxon>
        <taxon>Roseospira</taxon>
    </lineage>
</organism>
<name>A0A7X1ZBU7_9PROT</name>
<dbReference type="Proteomes" id="UP000434582">
    <property type="component" value="Unassembled WGS sequence"/>
</dbReference>
<dbReference type="Pfam" id="PF09335">
    <property type="entry name" value="VTT_dom"/>
    <property type="match status" value="1"/>
</dbReference>
<reference evidence="7 8" key="1">
    <citation type="submission" date="2019-10" db="EMBL/GenBank/DDBJ databases">
        <title>Draft whole-genome sequence of the purple nonsulfur photosynthetic bacterium Roseospira navarrensis DSM 15114.</title>
        <authorList>
            <person name="Kyndt J.A."/>
            <person name="Meyer T.E."/>
        </authorList>
    </citation>
    <scope>NUCLEOTIDE SEQUENCE [LARGE SCALE GENOMIC DNA]</scope>
    <source>
        <strain evidence="7 8">DSM 15114</strain>
    </source>
</reference>
<accession>A0A7X1ZBU7</accession>
<keyword evidence="4" id="KW-0443">Lipid metabolism</keyword>
<feature type="transmembrane region" description="Helical" evidence="5">
    <location>
        <begin position="567"/>
        <end position="591"/>
    </location>
</feature>